<dbReference type="SUPFAM" id="SSF161098">
    <property type="entry name" value="MetI-like"/>
    <property type="match status" value="1"/>
</dbReference>
<dbReference type="PANTHER" id="PTHR43227:SF11">
    <property type="entry name" value="BLL4140 PROTEIN"/>
    <property type="match status" value="1"/>
</dbReference>
<sequence>MNAQLNRKKGTSAWKKIKQQKWLFLMILPGFLCTLLISYGPMFGMYMAFINYSPGGGSFFYQFFHSPFIGFTWFEYFFNSGDFYPIMRNTLAQSLLSLLIGFPAPIILALALNEVRQGLFKRVAQTVSYLPHFVSWVIAANIIITMLSSQGPLNQLLMALHFIDKPILFFQNGHMFWWIIGFSNTWKDMGFNAIIYLAAITSINSELYEAARVDGANRWKQMLNVTLPALVPTITILLILSLGNILNAGFDQQYLLQNTTILQYSDVIDTYTYRYGLQNGMLSYGAAVGLFKSAVAFVLVVSVNAWSRRVNQQSLY</sequence>
<dbReference type="EMBL" id="SOMN01000016">
    <property type="protein sequence ID" value="TFE25990.1"/>
    <property type="molecule type" value="Genomic_DNA"/>
</dbReference>
<comment type="caution">
    <text evidence="9">The sequence shown here is derived from an EMBL/GenBank/DDBJ whole genome shotgun (WGS) entry which is preliminary data.</text>
</comment>
<dbReference type="PROSITE" id="PS50928">
    <property type="entry name" value="ABC_TM1"/>
    <property type="match status" value="1"/>
</dbReference>
<gene>
    <name evidence="9" type="ORF">E2980_12415</name>
</gene>
<keyword evidence="6 7" id="KW-0472">Membrane</keyword>
<accession>A0A4Y8LYT1</accession>
<organism evidence="9 10">
    <name type="scientific">Cohnella luojiensis</name>
    <dbReference type="NCBI Taxonomy" id="652876"/>
    <lineage>
        <taxon>Bacteria</taxon>
        <taxon>Bacillati</taxon>
        <taxon>Bacillota</taxon>
        <taxon>Bacilli</taxon>
        <taxon>Bacillales</taxon>
        <taxon>Paenibacillaceae</taxon>
        <taxon>Cohnella</taxon>
    </lineage>
</organism>
<dbReference type="InterPro" id="IPR050809">
    <property type="entry name" value="UgpAE/MalFG_permease"/>
</dbReference>
<name>A0A4Y8LYT1_9BACL</name>
<feature type="transmembrane region" description="Helical" evidence="7">
    <location>
        <begin position="167"/>
        <end position="187"/>
    </location>
</feature>
<dbReference type="Proteomes" id="UP000297900">
    <property type="component" value="Unassembled WGS sequence"/>
</dbReference>
<keyword evidence="10" id="KW-1185">Reference proteome</keyword>
<keyword evidence="5 7" id="KW-1133">Transmembrane helix</keyword>
<evidence type="ECO:0000256" key="5">
    <source>
        <dbReference type="ARBA" id="ARBA00022989"/>
    </source>
</evidence>
<keyword evidence="3" id="KW-1003">Cell membrane</keyword>
<evidence type="ECO:0000313" key="10">
    <source>
        <dbReference type="Proteomes" id="UP000297900"/>
    </source>
</evidence>
<dbReference type="InterPro" id="IPR035906">
    <property type="entry name" value="MetI-like_sf"/>
</dbReference>
<dbReference type="InterPro" id="IPR000515">
    <property type="entry name" value="MetI-like"/>
</dbReference>
<dbReference type="OrthoDB" id="2027140at2"/>
<feature type="transmembrane region" description="Helical" evidence="7">
    <location>
        <begin position="129"/>
        <end position="147"/>
    </location>
</feature>
<dbReference type="GO" id="GO:0055085">
    <property type="term" value="P:transmembrane transport"/>
    <property type="evidence" value="ECO:0007669"/>
    <property type="project" value="InterPro"/>
</dbReference>
<keyword evidence="2 7" id="KW-0813">Transport</keyword>
<dbReference type="GO" id="GO:0005886">
    <property type="term" value="C:plasma membrane"/>
    <property type="evidence" value="ECO:0007669"/>
    <property type="project" value="UniProtKB-SubCell"/>
</dbReference>
<comment type="subcellular location">
    <subcellularLocation>
        <location evidence="1 7">Cell membrane</location>
        <topology evidence="1 7">Multi-pass membrane protein</topology>
    </subcellularLocation>
</comment>
<comment type="similarity">
    <text evidence="7">Belongs to the binding-protein-dependent transport system permease family.</text>
</comment>
<dbReference type="AlphaFoldDB" id="A0A4Y8LYT1"/>
<feature type="transmembrane region" description="Helical" evidence="7">
    <location>
        <begin position="281"/>
        <end position="306"/>
    </location>
</feature>
<evidence type="ECO:0000256" key="1">
    <source>
        <dbReference type="ARBA" id="ARBA00004651"/>
    </source>
</evidence>
<evidence type="ECO:0000256" key="7">
    <source>
        <dbReference type="RuleBase" id="RU363032"/>
    </source>
</evidence>
<evidence type="ECO:0000256" key="3">
    <source>
        <dbReference type="ARBA" id="ARBA00022475"/>
    </source>
</evidence>
<feature type="transmembrane region" description="Helical" evidence="7">
    <location>
        <begin position="223"/>
        <end position="246"/>
    </location>
</feature>
<evidence type="ECO:0000313" key="9">
    <source>
        <dbReference type="EMBL" id="TFE25990.1"/>
    </source>
</evidence>
<protein>
    <submittedName>
        <fullName evidence="9">Sugar ABC transporter permease</fullName>
    </submittedName>
</protein>
<feature type="transmembrane region" description="Helical" evidence="7">
    <location>
        <begin position="21"/>
        <end position="39"/>
    </location>
</feature>
<evidence type="ECO:0000256" key="6">
    <source>
        <dbReference type="ARBA" id="ARBA00023136"/>
    </source>
</evidence>
<dbReference type="Gene3D" id="1.10.3720.10">
    <property type="entry name" value="MetI-like"/>
    <property type="match status" value="1"/>
</dbReference>
<keyword evidence="4 7" id="KW-0812">Transmembrane</keyword>
<dbReference type="Pfam" id="PF00528">
    <property type="entry name" value="BPD_transp_1"/>
    <property type="match status" value="1"/>
</dbReference>
<evidence type="ECO:0000256" key="2">
    <source>
        <dbReference type="ARBA" id="ARBA00022448"/>
    </source>
</evidence>
<proteinExistence type="inferred from homology"/>
<evidence type="ECO:0000256" key="4">
    <source>
        <dbReference type="ARBA" id="ARBA00022692"/>
    </source>
</evidence>
<feature type="domain" description="ABC transmembrane type-1" evidence="8">
    <location>
        <begin position="87"/>
        <end position="303"/>
    </location>
</feature>
<reference evidence="9 10" key="1">
    <citation type="submission" date="2019-03" db="EMBL/GenBank/DDBJ databases">
        <title>Cohnella endophytica sp. nov., a novel endophytic bacterium isolated from bark of Sonneratia apetala.</title>
        <authorList>
            <person name="Tuo L."/>
        </authorList>
    </citation>
    <scope>NUCLEOTIDE SEQUENCE [LARGE SCALE GENOMIC DNA]</scope>
    <source>
        <strain evidence="9 10">CCTCC AB 208254</strain>
    </source>
</reference>
<evidence type="ECO:0000259" key="8">
    <source>
        <dbReference type="PROSITE" id="PS50928"/>
    </source>
</evidence>
<dbReference type="PANTHER" id="PTHR43227">
    <property type="entry name" value="BLL4140 PROTEIN"/>
    <property type="match status" value="1"/>
</dbReference>
<feature type="transmembrane region" description="Helical" evidence="7">
    <location>
        <begin position="90"/>
        <end position="109"/>
    </location>
</feature>
<dbReference type="CDD" id="cd06261">
    <property type="entry name" value="TM_PBP2"/>
    <property type="match status" value="1"/>
</dbReference>